<feature type="chain" id="PRO_5017391835" evidence="11">
    <location>
        <begin position="24"/>
        <end position="1906"/>
    </location>
</feature>
<protein>
    <submittedName>
        <fullName evidence="13">Histidine kinase</fullName>
    </submittedName>
</protein>
<dbReference type="InterPro" id="IPR003137">
    <property type="entry name" value="PA_domain"/>
</dbReference>
<evidence type="ECO:0000256" key="10">
    <source>
        <dbReference type="ARBA" id="ARBA00023145"/>
    </source>
</evidence>
<feature type="signal peptide" evidence="11">
    <location>
        <begin position="1"/>
        <end position="23"/>
    </location>
</feature>
<keyword evidence="8" id="KW-0862">Zinc</keyword>
<evidence type="ECO:0000259" key="12">
    <source>
        <dbReference type="SMART" id="SM00089"/>
    </source>
</evidence>
<evidence type="ECO:0000256" key="9">
    <source>
        <dbReference type="ARBA" id="ARBA00023049"/>
    </source>
</evidence>
<keyword evidence="5" id="KW-0645">Protease</keyword>
<feature type="domain" description="PKD/Chitinase" evidence="12">
    <location>
        <begin position="1593"/>
        <end position="1678"/>
    </location>
</feature>
<dbReference type="PANTHER" id="PTHR33478:SF1">
    <property type="entry name" value="EXTRACELLULAR METALLOPROTEINASE MEP"/>
    <property type="match status" value="1"/>
</dbReference>
<evidence type="ECO:0000256" key="1">
    <source>
        <dbReference type="ARBA" id="ARBA00001947"/>
    </source>
</evidence>
<dbReference type="GO" id="GO:0005615">
    <property type="term" value="C:extracellular space"/>
    <property type="evidence" value="ECO:0007669"/>
    <property type="project" value="InterPro"/>
</dbReference>
<dbReference type="GO" id="GO:0004222">
    <property type="term" value="F:metalloendopeptidase activity"/>
    <property type="evidence" value="ECO:0007669"/>
    <property type="project" value="InterPro"/>
</dbReference>
<evidence type="ECO:0000256" key="2">
    <source>
        <dbReference type="ARBA" id="ARBA00004613"/>
    </source>
</evidence>
<evidence type="ECO:0000313" key="14">
    <source>
        <dbReference type="Proteomes" id="UP000268094"/>
    </source>
</evidence>
<dbReference type="SMART" id="SM00089">
    <property type="entry name" value="PKD"/>
    <property type="match status" value="5"/>
</dbReference>
<dbReference type="InterPro" id="IPR027268">
    <property type="entry name" value="Peptidase_M4/M1_CTD_sf"/>
</dbReference>
<proteinExistence type="inferred from homology"/>
<dbReference type="Pfam" id="PF22352">
    <property type="entry name" value="K319L-like_PKD"/>
    <property type="match status" value="7"/>
</dbReference>
<feature type="domain" description="PKD/Chitinase" evidence="12">
    <location>
        <begin position="1781"/>
        <end position="1867"/>
    </location>
</feature>
<dbReference type="SUPFAM" id="SSF55486">
    <property type="entry name" value="Metalloproteases ('zincins'), catalytic domain"/>
    <property type="match status" value="1"/>
</dbReference>
<keyword evidence="14" id="KW-1185">Reference proteome</keyword>
<dbReference type="GO" id="GO:0006508">
    <property type="term" value="P:proteolysis"/>
    <property type="evidence" value="ECO:0007669"/>
    <property type="project" value="UniProtKB-KW"/>
</dbReference>
<comment type="caution">
    <text evidence="13">The sequence shown here is derived from an EMBL/GenBank/DDBJ whole genome shotgun (WGS) entry which is preliminary data.</text>
</comment>
<dbReference type="PANTHER" id="PTHR33478">
    <property type="entry name" value="EXTRACELLULAR METALLOPROTEINASE MEP"/>
    <property type="match status" value="1"/>
</dbReference>
<dbReference type="Pfam" id="PF02128">
    <property type="entry name" value="Peptidase_M36"/>
    <property type="match status" value="1"/>
</dbReference>
<dbReference type="Gene3D" id="2.60.40.10">
    <property type="entry name" value="Immunoglobulins"/>
    <property type="match status" value="7"/>
</dbReference>
<gene>
    <name evidence="13" type="ORF">D7V88_05415</name>
</gene>
<dbReference type="GO" id="GO:0016301">
    <property type="term" value="F:kinase activity"/>
    <property type="evidence" value="ECO:0007669"/>
    <property type="project" value="UniProtKB-KW"/>
</dbReference>
<dbReference type="InterPro" id="IPR013783">
    <property type="entry name" value="Ig-like_fold"/>
</dbReference>
<keyword evidence="6" id="KW-0479">Metal-binding</keyword>
<comment type="cofactor">
    <cofactor evidence="1">
        <name>Zn(2+)</name>
        <dbReference type="ChEBI" id="CHEBI:29105"/>
    </cofactor>
</comment>
<feature type="domain" description="PKD/Chitinase" evidence="12">
    <location>
        <begin position="1500"/>
        <end position="1584"/>
    </location>
</feature>
<sequence length="1906" mass="197566">MRLREKLLTSLLLVPIAGTSAWAKERSNFDAFLEQKESRQLAVDPDTAVSRGLRVEQTEQRLGVPTFAWAAQDGAQSKSVIRNGMTAESAARAHLQTVADNYRLSRDDVSGATLRAVHNTGTGPIIATFNQTVGGIPVFRNEIKVIMAQDMRLVAVSGYLAPSDLTLNARLKARSASSFRLGAADAISGAFKDLTGSGTQATSFVNTGSQGEYIFFELAPSAKASLAQDLTIPARARQVFYTLADTLEPAWYVEVNAGPKAARSSQYFAYVVSATTGKVLFRNDLTADVAGTPFTYKVWADVTSPYIPEDGPQGNDATPHPTGLRDGFQIPLNRPQHDITIANSPFTKNDPWLPANASQTLGNNVDAYADLVGPDGFTPGSADLRAETTAANTFGHVFDQTKAPNSSPTQIKAAVVNLFYVNNFLHDWFYDAGFDEAAGNAQSFNFGRGGVEGDPIQAQGQDYGGRNNANMSTPADGASPRMQMYVFNGVPELSVTAPAALAGIYDSGSASFGKQVFEVTGDVASAATNGCAPFEANAFQGKIALIDRGACDFSAKALNAQNAGAIATVVANNAAGEAPGLGGTNAAVTIPTLSITQAAATAWRAELQTGPVTVRMRRSADLDRDGTLDNGIIAHEWGHYISNRLIGNAAGLVNNQGRAMGEGWGDFHAQIMQVRESDRTKPGNANFQGVYTNAGYTSSGGRNNGYYFGIRRIPYSTDFAKNSLTFKHIANWEPLPAAQIAGAATGASNSQVHNSGEVWATMLWESYASLLNAHPFQEAQDRMKRYLVAAYKATPNAPTYLEARDALWAVALASDPADYSRFVAAFAKRGAGFGAKAPDRNSSDHIGVVESFASGGNIEITSIKLDDSVTGCDHDGVLDVGEQGSLKVTVRNVGGGGLSAFTGAVSTSSTTATLAFPNGTTISVPALSRGAQATVSLPVNLSAVSNADARAGLKIVFDSSEIPASAKTVTFDGRVNYDDVPSISNTESFESGLSAWTLSENLSSSGDFTLGGTVTNRFAHGYNPEVASELTLTSPWMTVAQAEDFTISYKYRHSFEQDYSAVPAAYDGAVLEFTVDGIDWIDPWDLYPVVDADPGYTHYISEGGGNPIEGRAAMGLTSAGFPAFTSASINFGTFFPDLELYNVRFRFRVGADLAVGAYGLDVDDVTFTGATPVFPSQAGQPDAAGACNLRPVANPGPSRTGTLAVAEGTIVGGVFTRTNIILNGTGSFDPDAAAGDALTYAWTQTGGATPVTLTGADTATPSFKADVDYSDTLAFQLVVTDGTGKTSVPKTVEIEIIDVNQAPVIAITAPATVNERDTGVTLDASASTDADRVDQGYLTFAWTQTGGTPKVTLAGAATAKATFTAPDVAADTQLTFTVSVSDGTATVSKAVSVTVKSVDRAPVANAGADFTVDTRTQAALDGAGTDADGDAVSLLWAQTAGPTVTLSSTSAAKPTFTAPDVATSTALTFTLTASANGQSSTDTVIVTVKGVDRAPTANAGVDITADERTEVTLAGSGDDADGDALTYQWEQLAGTEVTLTGATTAAPSFTAPDVSGTTTLSFKLTVTAAGKSATDTVNVTVKNVDRAPTANAGADFEVASRASATLNGSGADVDGDALSYLWEQTAGEPAVTLTGADTASASFTAPDVAAPTELTFRLTVTAGGQSSTDLVNVTVRKSNRHPVGEAPATITVNEGDAVELDASGITDPDGDALTFTWTQVGGSTVATTGAGTSKLTFTAPQVQADTALAFSLVAKDADGAAAGPFVYTVTVKQVNQAPVAKARVISGVRGGELVKLDASTSTDPDNETLTYAWTQTGGSSASLTGANTAEASFTPAKKNTAETYTFTVTATDAAGATSTAEVKVNVPKFEEEDGGGCSSAGGSVGGMAPLMALFAAMGMLRRRKSA</sequence>
<dbReference type="EMBL" id="RAVZ01000022">
    <property type="protein sequence ID" value="RKG92602.1"/>
    <property type="molecule type" value="Genomic_DNA"/>
</dbReference>
<evidence type="ECO:0000256" key="7">
    <source>
        <dbReference type="ARBA" id="ARBA00022801"/>
    </source>
</evidence>
<organism evidence="13 14">
    <name type="scientific">Corallococcus terminator</name>
    <dbReference type="NCBI Taxonomy" id="2316733"/>
    <lineage>
        <taxon>Bacteria</taxon>
        <taxon>Pseudomonadati</taxon>
        <taxon>Myxococcota</taxon>
        <taxon>Myxococcia</taxon>
        <taxon>Myxococcales</taxon>
        <taxon>Cystobacterineae</taxon>
        <taxon>Myxococcaceae</taxon>
        <taxon>Corallococcus</taxon>
    </lineage>
</organism>
<evidence type="ECO:0000256" key="4">
    <source>
        <dbReference type="ARBA" id="ARBA00022525"/>
    </source>
</evidence>
<keyword evidence="7" id="KW-0378">Hydrolase</keyword>
<accession>A0A3A8JA74</accession>
<keyword evidence="9" id="KW-0482">Metalloprotease</keyword>
<keyword evidence="4" id="KW-0964">Secreted</keyword>
<evidence type="ECO:0000256" key="11">
    <source>
        <dbReference type="SAM" id="SignalP"/>
    </source>
</evidence>
<dbReference type="SUPFAM" id="SSF52025">
    <property type="entry name" value="PA domain"/>
    <property type="match status" value="1"/>
</dbReference>
<name>A0A3A8JA74_9BACT</name>
<dbReference type="InterPro" id="IPR017756">
    <property type="entry name" value="TM_Gly-Cys-Arg_CS"/>
</dbReference>
<dbReference type="Gene3D" id="3.50.30.30">
    <property type="match status" value="1"/>
</dbReference>
<dbReference type="RefSeq" id="WP_120539526.1">
    <property type="nucleotide sequence ID" value="NZ_RAVZ01000022.1"/>
</dbReference>
<feature type="domain" description="PKD/Chitinase" evidence="12">
    <location>
        <begin position="1212"/>
        <end position="1297"/>
    </location>
</feature>
<evidence type="ECO:0000313" key="13">
    <source>
        <dbReference type="EMBL" id="RKG92602.1"/>
    </source>
</evidence>
<dbReference type="InterPro" id="IPR050371">
    <property type="entry name" value="Fungal_virulence_M36"/>
</dbReference>
<dbReference type="Pfam" id="PF02225">
    <property type="entry name" value="PA"/>
    <property type="match status" value="1"/>
</dbReference>
<evidence type="ECO:0000256" key="6">
    <source>
        <dbReference type="ARBA" id="ARBA00022723"/>
    </source>
</evidence>
<dbReference type="Gene3D" id="1.10.390.10">
    <property type="entry name" value="Neutral Protease Domain 2"/>
    <property type="match status" value="1"/>
</dbReference>
<evidence type="ECO:0000256" key="3">
    <source>
        <dbReference type="ARBA" id="ARBA00006006"/>
    </source>
</evidence>
<dbReference type="SUPFAM" id="SSF49299">
    <property type="entry name" value="PKD domain"/>
    <property type="match status" value="1"/>
</dbReference>
<keyword evidence="13" id="KW-0808">Transferase</keyword>
<dbReference type="NCBIfam" id="TIGR03382">
    <property type="entry name" value="GC_trans_RRR"/>
    <property type="match status" value="1"/>
</dbReference>
<dbReference type="Proteomes" id="UP000268094">
    <property type="component" value="Unassembled WGS sequence"/>
</dbReference>
<dbReference type="GO" id="GO:0008270">
    <property type="term" value="F:zinc ion binding"/>
    <property type="evidence" value="ECO:0007669"/>
    <property type="project" value="InterPro"/>
</dbReference>
<reference evidence="14" key="1">
    <citation type="submission" date="2018-09" db="EMBL/GenBank/DDBJ databases">
        <authorList>
            <person name="Livingstone P.G."/>
            <person name="Whitworth D.E."/>
        </authorList>
    </citation>
    <scope>NUCLEOTIDE SEQUENCE [LARGE SCALE GENOMIC DNA]</scope>
    <source>
        <strain evidence="14">CA054A</strain>
    </source>
</reference>
<dbReference type="Gene3D" id="3.10.170.10">
    <property type="match status" value="1"/>
</dbReference>
<dbReference type="CDD" id="cd04818">
    <property type="entry name" value="PA_subtilisin_1"/>
    <property type="match status" value="1"/>
</dbReference>
<feature type="domain" description="PKD/Chitinase" evidence="12">
    <location>
        <begin position="1407"/>
        <end position="1491"/>
    </location>
</feature>
<dbReference type="NCBIfam" id="NF038112">
    <property type="entry name" value="myxo_dep_M36"/>
    <property type="match status" value="1"/>
</dbReference>
<dbReference type="CDD" id="cd00146">
    <property type="entry name" value="PKD"/>
    <property type="match status" value="1"/>
</dbReference>
<comment type="similarity">
    <text evidence="3">Belongs to the peptidase M36 family.</text>
</comment>
<dbReference type="InterPro" id="IPR022409">
    <property type="entry name" value="PKD/Chitinase_dom"/>
</dbReference>
<keyword evidence="13" id="KW-0418">Kinase</keyword>
<dbReference type="InterPro" id="IPR001842">
    <property type="entry name" value="Peptidase_M36"/>
</dbReference>
<dbReference type="OrthoDB" id="5377264at2"/>
<dbReference type="InterPro" id="IPR046450">
    <property type="entry name" value="PA_dom_sf"/>
</dbReference>
<evidence type="ECO:0000256" key="5">
    <source>
        <dbReference type="ARBA" id="ARBA00022670"/>
    </source>
</evidence>
<keyword evidence="10" id="KW-0865">Zymogen</keyword>
<dbReference type="InterPro" id="IPR035986">
    <property type="entry name" value="PKD_dom_sf"/>
</dbReference>
<evidence type="ECO:0000256" key="8">
    <source>
        <dbReference type="ARBA" id="ARBA00022833"/>
    </source>
</evidence>
<keyword evidence="11" id="KW-0732">Signal</keyword>
<comment type="subcellular location">
    <subcellularLocation>
        <location evidence="2">Secreted</location>
    </subcellularLocation>
</comment>